<accession>A0A2T5BX49</accession>
<evidence type="ECO:0000256" key="1">
    <source>
        <dbReference type="SAM" id="SignalP"/>
    </source>
</evidence>
<sequence>MKKTISTIIISLFLVVTAYSQQENIVGTYLTANKKMKVEFYQTNGQYNAKVVWKAKDADKDVNIGDVIIKDLTYNSKLKQYESGILTAKGKTLDCMTKFHNTNQIKIFMKYGFIKKEVIWTRV</sequence>
<protein>
    <submittedName>
        <fullName evidence="2">Uncharacterized protein DUF2147</fullName>
    </submittedName>
</protein>
<dbReference type="AlphaFoldDB" id="A0A2T5BX49"/>
<gene>
    <name evidence="2" type="ORF">C8N47_13118</name>
</gene>
<evidence type="ECO:0000313" key="2">
    <source>
        <dbReference type="EMBL" id="PTN04483.1"/>
    </source>
</evidence>
<keyword evidence="3" id="KW-1185">Reference proteome</keyword>
<proteinExistence type="predicted"/>
<dbReference type="Proteomes" id="UP000243525">
    <property type="component" value="Unassembled WGS sequence"/>
</dbReference>
<dbReference type="Gene3D" id="2.40.128.520">
    <property type="match status" value="1"/>
</dbReference>
<dbReference type="EMBL" id="QAAD01000031">
    <property type="protein sequence ID" value="PTN04483.1"/>
    <property type="molecule type" value="Genomic_DNA"/>
</dbReference>
<reference evidence="2 3" key="1">
    <citation type="submission" date="2018-04" db="EMBL/GenBank/DDBJ databases">
        <title>Genomic Encyclopedia of Archaeal and Bacterial Type Strains, Phase II (KMG-II): from individual species to whole genera.</title>
        <authorList>
            <person name="Goeker M."/>
        </authorList>
    </citation>
    <scope>NUCLEOTIDE SEQUENCE [LARGE SCALE GENOMIC DNA]</scope>
    <source>
        <strain evidence="2 3">DSM 28823</strain>
    </source>
</reference>
<comment type="caution">
    <text evidence="2">The sequence shown here is derived from an EMBL/GenBank/DDBJ whole genome shotgun (WGS) entry which is preliminary data.</text>
</comment>
<feature type="signal peptide" evidence="1">
    <location>
        <begin position="1"/>
        <end position="18"/>
    </location>
</feature>
<feature type="chain" id="PRO_5015512653" evidence="1">
    <location>
        <begin position="19"/>
        <end position="123"/>
    </location>
</feature>
<dbReference type="RefSeq" id="WP_107823870.1">
    <property type="nucleotide sequence ID" value="NZ_QAAD01000031.1"/>
</dbReference>
<evidence type="ECO:0000313" key="3">
    <source>
        <dbReference type="Proteomes" id="UP000243525"/>
    </source>
</evidence>
<organism evidence="2 3">
    <name type="scientific">Mangrovibacterium marinum</name>
    <dbReference type="NCBI Taxonomy" id="1639118"/>
    <lineage>
        <taxon>Bacteria</taxon>
        <taxon>Pseudomonadati</taxon>
        <taxon>Bacteroidota</taxon>
        <taxon>Bacteroidia</taxon>
        <taxon>Marinilabiliales</taxon>
        <taxon>Prolixibacteraceae</taxon>
        <taxon>Mangrovibacterium</taxon>
    </lineage>
</organism>
<name>A0A2T5BX49_9BACT</name>
<dbReference type="OrthoDB" id="9814399at2"/>
<keyword evidence="1" id="KW-0732">Signal</keyword>